<dbReference type="InterPro" id="IPR002052">
    <property type="entry name" value="DNA_methylase_N6_adenine_CS"/>
</dbReference>
<evidence type="ECO:0000313" key="6">
    <source>
        <dbReference type="Proteomes" id="UP000005857"/>
    </source>
</evidence>
<comment type="similarity">
    <text evidence="1">Belongs to the N(4)/N(6)-methyltransferase family.</text>
</comment>
<keyword evidence="6" id="KW-1185">Reference proteome</keyword>
<dbReference type="PROSITE" id="PS00092">
    <property type="entry name" value="N6_MTASE"/>
    <property type="match status" value="1"/>
</dbReference>
<dbReference type="REBASE" id="41535">
    <property type="entry name" value="M.MphDS6AORF73P"/>
</dbReference>
<dbReference type="SUPFAM" id="SSF53335">
    <property type="entry name" value="S-adenosyl-L-methionine-dependent methyltransferases"/>
    <property type="match status" value="1"/>
</dbReference>
<dbReference type="OrthoDB" id="3832at10239"/>
<dbReference type="RefSeq" id="YP_009018761.1">
    <property type="nucleotide sequence ID" value="NC_023744.1"/>
</dbReference>
<dbReference type="InterPro" id="IPR029063">
    <property type="entry name" value="SAM-dependent_MTases_sf"/>
</dbReference>
<evidence type="ECO:0000256" key="1">
    <source>
        <dbReference type="ARBA" id="ARBA00006594"/>
    </source>
</evidence>
<dbReference type="PRINTS" id="PR00508">
    <property type="entry name" value="S21N4MTFRASE"/>
</dbReference>
<evidence type="ECO:0000259" key="4">
    <source>
        <dbReference type="Pfam" id="PF01555"/>
    </source>
</evidence>
<evidence type="ECO:0000256" key="2">
    <source>
        <dbReference type="ARBA" id="ARBA00022603"/>
    </source>
</evidence>
<evidence type="ECO:0000256" key="3">
    <source>
        <dbReference type="ARBA" id="ARBA00022679"/>
    </source>
</evidence>
<dbReference type="GO" id="GO:0032259">
    <property type="term" value="P:methylation"/>
    <property type="evidence" value="ECO:0007669"/>
    <property type="project" value="UniProtKB-KW"/>
</dbReference>
<reference evidence="5 6" key="1">
    <citation type="journal article" date="2012" name="J. Virol.">
        <title>Complete Genome Sequences of 138 Mycobacteriophages.</title>
        <authorList>
            <consortium name="the Science Education Alliance Phage Hunters Advancing Genomics and Evolutionary Science Program"/>
            <consortium name="the KwaZulu-Natal Research Institute for Tuberculosis and HIV Mycobacterial Genetics Course Students"/>
            <consortium name="the Phage Hunters Integrating Research and Education Program"/>
            <person name="Hatfull G.F."/>
        </authorList>
    </citation>
    <scope>NUCLEOTIDE SEQUENCE [LARGE SCALE GENOMIC DNA]</scope>
</reference>
<feature type="domain" description="DNA methylase N-4/N-6" evidence="4">
    <location>
        <begin position="28"/>
        <end position="154"/>
    </location>
</feature>
<dbReference type="GO" id="GO:0008170">
    <property type="term" value="F:N-methyltransferase activity"/>
    <property type="evidence" value="ECO:0007669"/>
    <property type="project" value="InterPro"/>
</dbReference>
<dbReference type="Pfam" id="PF01555">
    <property type="entry name" value="N6_N4_Mtase"/>
    <property type="match status" value="2"/>
</dbReference>
<dbReference type="GeneID" id="18990071"/>
<evidence type="ECO:0000313" key="5">
    <source>
        <dbReference type="EMBL" id="AER47627.1"/>
    </source>
</evidence>
<gene>
    <name evidence="5" type="primary">73</name>
    <name evidence="5" type="ORF">DS6A_73</name>
</gene>
<keyword evidence="3" id="KW-0808">Transferase</keyword>
<protein>
    <submittedName>
        <fullName evidence="5">DNA methyltransferase</fullName>
    </submittedName>
</protein>
<name>G8I4I3_9CAUD</name>
<dbReference type="EMBL" id="JN698994">
    <property type="protein sequence ID" value="AER47627.1"/>
    <property type="molecule type" value="Genomic_DNA"/>
</dbReference>
<accession>G8I4I3</accession>
<organism evidence="5 6">
    <name type="scientific">Mycobacterium phage DS6A</name>
    <dbReference type="NCBI Taxonomy" id="45764"/>
    <lineage>
        <taxon>Viruses</taxon>
        <taxon>Duplodnaviria</taxon>
        <taxon>Heunggongvirae</taxon>
        <taxon>Uroviricota</taxon>
        <taxon>Caudoviricetes</taxon>
        <taxon>Hnatkovirus</taxon>
        <taxon>Hnatkovirus DS6A</taxon>
    </lineage>
</organism>
<feature type="domain" description="DNA methylase N-4/N-6" evidence="4">
    <location>
        <begin position="333"/>
        <end position="438"/>
    </location>
</feature>
<keyword evidence="2 5" id="KW-0489">Methyltransferase</keyword>
<dbReference type="InterPro" id="IPR001091">
    <property type="entry name" value="RM_Methyltransferase"/>
</dbReference>
<sequence>MIHYQDETVTLHHGDCIDVMDELPTDSVDAIVTDPPYGIRFMGKTWDGAEIEQRTRRGRETCPMPAGVGGPQGGYRSRAVEAGRYDLSANAAFQEWCTDWAGEALRVAKPGAWLLSFGSPRTYHRLAAGIEDAGWEIRDGIMWLYGSGFPKSRDVTDAMNRHLAGDRGTRPGLYEVTAYLKAARDAAGWTNRRIDELFGTNGMAGHWTSTASQPACPSVRQWAELKAALAPHLGDDLDELVEQLAATERPEDWGEGGGKRFLDTLHKGGEFEPAGAWGTTLKPAFEPIVVARKPMPCSTPANILQHGTGGLHIGACRVGDHSYDGHPDRQGGRWPTNVLLDEAAAGELGRQHADAPPFFPTFRYTAKAASSERPRVGDVMHPTVKPLELMRWLVRLVTPPNGVVLEPFAGSGTTIEAALAEGKRVVGIERDDTYLRLIAARLGRAQLGFDFAEETA</sequence>
<dbReference type="Proteomes" id="UP000005857">
    <property type="component" value="Segment"/>
</dbReference>
<dbReference type="Gene3D" id="3.40.50.150">
    <property type="entry name" value="Vaccinia Virus protein VP39"/>
    <property type="match status" value="2"/>
</dbReference>
<dbReference type="InterPro" id="IPR002941">
    <property type="entry name" value="DNA_methylase_N4/N6"/>
</dbReference>
<dbReference type="KEGG" id="vg:18990071"/>
<proteinExistence type="inferred from homology"/>
<dbReference type="GO" id="GO:0003677">
    <property type="term" value="F:DNA binding"/>
    <property type="evidence" value="ECO:0007669"/>
    <property type="project" value="InterPro"/>
</dbReference>